<organism evidence="2 3">
    <name type="scientific">Burkholderia cepacia</name>
    <name type="common">Pseudomonas cepacia</name>
    <dbReference type="NCBI Taxonomy" id="292"/>
    <lineage>
        <taxon>Bacteria</taxon>
        <taxon>Pseudomonadati</taxon>
        <taxon>Pseudomonadota</taxon>
        <taxon>Betaproteobacteria</taxon>
        <taxon>Burkholderiales</taxon>
        <taxon>Burkholderiaceae</taxon>
        <taxon>Burkholderia</taxon>
        <taxon>Burkholderia cepacia complex</taxon>
    </lineage>
</organism>
<feature type="compositionally biased region" description="Basic residues" evidence="1">
    <location>
        <begin position="58"/>
        <end position="70"/>
    </location>
</feature>
<reference evidence="2" key="1">
    <citation type="submission" date="2020-12" db="EMBL/GenBank/DDBJ databases">
        <title>Burkholderia cepacia complex in Mexico.</title>
        <authorList>
            <person name="Estrada P."/>
        </authorList>
    </citation>
    <scope>NUCLEOTIDE SEQUENCE</scope>
    <source>
        <strain evidence="2">871</strain>
    </source>
</reference>
<name>A0A8I1DNI5_BURCE</name>
<dbReference type="RefSeq" id="WP_176131698.1">
    <property type="nucleotide sequence ID" value="NZ_CADDZZ010000031.1"/>
</dbReference>
<evidence type="ECO:0000313" key="2">
    <source>
        <dbReference type="EMBL" id="MBH9697392.1"/>
    </source>
</evidence>
<dbReference type="EMBL" id="JAEDXG010000010">
    <property type="protein sequence ID" value="MBH9697392.1"/>
    <property type="molecule type" value="Genomic_DNA"/>
</dbReference>
<proteinExistence type="predicted"/>
<accession>A0A8I1DNI5</accession>
<feature type="compositionally biased region" description="Basic and acidic residues" evidence="1">
    <location>
        <begin position="71"/>
        <end position="82"/>
    </location>
</feature>
<comment type="caution">
    <text evidence="2">The sequence shown here is derived from an EMBL/GenBank/DDBJ whole genome shotgun (WGS) entry which is preliminary data.</text>
</comment>
<protein>
    <submittedName>
        <fullName evidence="2">Uncharacterized protein</fullName>
    </submittedName>
</protein>
<dbReference type="AlphaFoldDB" id="A0A8I1DNI5"/>
<sequence length="82" mass="8585">MRIAIAAKSPTDRCGSGSIDEPGSTSSGCTSEPPALRTLPGVNASAGTAAIALLSNPQKRRQRTPHRKRLDRTVSDAHFSKA</sequence>
<dbReference type="Proteomes" id="UP000645612">
    <property type="component" value="Unassembled WGS sequence"/>
</dbReference>
<feature type="region of interest" description="Disordered" evidence="1">
    <location>
        <begin position="1"/>
        <end position="41"/>
    </location>
</feature>
<evidence type="ECO:0000256" key="1">
    <source>
        <dbReference type="SAM" id="MobiDB-lite"/>
    </source>
</evidence>
<gene>
    <name evidence="2" type="ORF">JAO13_13175</name>
</gene>
<feature type="region of interest" description="Disordered" evidence="1">
    <location>
        <begin position="53"/>
        <end position="82"/>
    </location>
</feature>
<evidence type="ECO:0000313" key="3">
    <source>
        <dbReference type="Proteomes" id="UP000645612"/>
    </source>
</evidence>